<gene>
    <name evidence="9" type="ORF">R2Q92_07435</name>
</gene>
<comment type="similarity">
    <text evidence="2">Belongs to the FKBP-type PPIase family.</text>
</comment>
<dbReference type="RefSeq" id="WP_322597556.1">
    <property type="nucleotide sequence ID" value="NZ_BAAAPT010000001.1"/>
</dbReference>
<keyword evidence="10" id="KW-1185">Reference proteome</keyword>
<dbReference type="PROSITE" id="PS50059">
    <property type="entry name" value="FKBP_PPIASE"/>
    <property type="match status" value="1"/>
</dbReference>
<evidence type="ECO:0000256" key="6">
    <source>
        <dbReference type="PROSITE-ProRule" id="PRU00277"/>
    </source>
</evidence>
<name>A0ABU5N6J3_9MICO</name>
<accession>A0ABU5N6J3</accession>
<evidence type="ECO:0000256" key="7">
    <source>
        <dbReference type="SAM" id="SignalP"/>
    </source>
</evidence>
<organism evidence="9 10">
    <name type="scientific">Microbacterium aquimaris</name>
    <dbReference type="NCBI Taxonomy" id="459816"/>
    <lineage>
        <taxon>Bacteria</taxon>
        <taxon>Bacillati</taxon>
        <taxon>Actinomycetota</taxon>
        <taxon>Actinomycetes</taxon>
        <taxon>Micrococcales</taxon>
        <taxon>Microbacteriaceae</taxon>
        <taxon>Microbacterium</taxon>
    </lineage>
</organism>
<evidence type="ECO:0000256" key="3">
    <source>
        <dbReference type="ARBA" id="ARBA00013194"/>
    </source>
</evidence>
<keyword evidence="5 6" id="KW-0413">Isomerase</keyword>
<keyword evidence="4 6" id="KW-0697">Rotamase</keyword>
<keyword evidence="7" id="KW-0732">Signal</keyword>
<dbReference type="GO" id="GO:0003755">
    <property type="term" value="F:peptidyl-prolyl cis-trans isomerase activity"/>
    <property type="evidence" value="ECO:0007669"/>
    <property type="project" value="UniProtKB-EC"/>
</dbReference>
<dbReference type="Gene3D" id="3.10.50.40">
    <property type="match status" value="1"/>
</dbReference>
<dbReference type="EMBL" id="JAWJYN010000001">
    <property type="protein sequence ID" value="MDZ8161670.1"/>
    <property type="molecule type" value="Genomic_DNA"/>
</dbReference>
<comment type="caution">
    <text evidence="9">The sequence shown here is derived from an EMBL/GenBank/DDBJ whole genome shotgun (WGS) entry which is preliminary data.</text>
</comment>
<evidence type="ECO:0000259" key="8">
    <source>
        <dbReference type="PROSITE" id="PS50059"/>
    </source>
</evidence>
<evidence type="ECO:0000256" key="5">
    <source>
        <dbReference type="ARBA" id="ARBA00023235"/>
    </source>
</evidence>
<sequence length="323" mass="33258">MSVHRLEVFVRNRSLFAVSAVAASAILLAGCGSSDSDPDASPSADVQDLCAAVAPSGAASEAVTVEGEAGEESTATFEYPLEVEELQSTVVTEGGGDPVSSGDLVSYALTAYSADTGEELGSIGYEGAEILPAQISPDNPIGQIVGCATPGTRVVAAFPASEANAAEVYVFDLLDVVPDAAWGEQQDPVDGFPEVTLDDAGAPTVTIPDTEAPTEVEIAELKVGDGATVESGDTVLVHYSGVKWSDGEVFDSSWDRDTPASFTTTGVVAGFQQALEGQTVGSQVLVVIPPEFGYGDSEGHELQEETLVFVVDILGTQHPVTVE</sequence>
<dbReference type="InterPro" id="IPR046357">
    <property type="entry name" value="PPIase_dom_sf"/>
</dbReference>
<evidence type="ECO:0000313" key="10">
    <source>
        <dbReference type="Proteomes" id="UP001291912"/>
    </source>
</evidence>
<evidence type="ECO:0000256" key="2">
    <source>
        <dbReference type="ARBA" id="ARBA00006577"/>
    </source>
</evidence>
<dbReference type="Pfam" id="PF00254">
    <property type="entry name" value="FKBP_C"/>
    <property type="match status" value="1"/>
</dbReference>
<evidence type="ECO:0000313" key="9">
    <source>
        <dbReference type="EMBL" id="MDZ8161670.1"/>
    </source>
</evidence>
<dbReference type="InterPro" id="IPR001179">
    <property type="entry name" value="PPIase_FKBP_dom"/>
</dbReference>
<feature type="chain" id="PRO_5046433609" description="peptidylprolyl isomerase" evidence="7">
    <location>
        <begin position="30"/>
        <end position="323"/>
    </location>
</feature>
<dbReference type="PANTHER" id="PTHR43811">
    <property type="entry name" value="FKBP-TYPE PEPTIDYL-PROLYL CIS-TRANS ISOMERASE FKPA"/>
    <property type="match status" value="1"/>
</dbReference>
<dbReference type="Proteomes" id="UP001291912">
    <property type="component" value="Unassembled WGS sequence"/>
</dbReference>
<comment type="catalytic activity">
    <reaction evidence="1 6">
        <text>[protein]-peptidylproline (omega=180) = [protein]-peptidylproline (omega=0)</text>
        <dbReference type="Rhea" id="RHEA:16237"/>
        <dbReference type="Rhea" id="RHEA-COMP:10747"/>
        <dbReference type="Rhea" id="RHEA-COMP:10748"/>
        <dbReference type="ChEBI" id="CHEBI:83833"/>
        <dbReference type="ChEBI" id="CHEBI:83834"/>
        <dbReference type="EC" id="5.2.1.8"/>
    </reaction>
</comment>
<dbReference type="PANTHER" id="PTHR43811:SF19">
    <property type="entry name" value="39 KDA FK506-BINDING NUCLEAR PROTEIN"/>
    <property type="match status" value="1"/>
</dbReference>
<dbReference type="SUPFAM" id="SSF54534">
    <property type="entry name" value="FKBP-like"/>
    <property type="match status" value="1"/>
</dbReference>
<evidence type="ECO:0000256" key="4">
    <source>
        <dbReference type="ARBA" id="ARBA00023110"/>
    </source>
</evidence>
<dbReference type="EC" id="5.2.1.8" evidence="3 6"/>
<feature type="signal peptide" evidence="7">
    <location>
        <begin position="1"/>
        <end position="29"/>
    </location>
</feature>
<dbReference type="PROSITE" id="PS51257">
    <property type="entry name" value="PROKAR_LIPOPROTEIN"/>
    <property type="match status" value="1"/>
</dbReference>
<evidence type="ECO:0000256" key="1">
    <source>
        <dbReference type="ARBA" id="ARBA00000971"/>
    </source>
</evidence>
<feature type="domain" description="PPIase FKBP-type" evidence="8">
    <location>
        <begin position="232"/>
        <end position="317"/>
    </location>
</feature>
<protein>
    <recommendedName>
        <fullName evidence="3 6">peptidylprolyl isomerase</fullName>
        <ecNumber evidence="3 6">5.2.1.8</ecNumber>
    </recommendedName>
</protein>
<proteinExistence type="inferred from homology"/>
<reference evidence="9 10" key="1">
    <citation type="submission" date="2023-10" db="EMBL/GenBank/DDBJ databases">
        <title>Microbacterium xanthum sp. nov., isolated from seaweed.</title>
        <authorList>
            <person name="Lee S.D."/>
        </authorList>
    </citation>
    <scope>NUCLEOTIDE SEQUENCE [LARGE SCALE GENOMIC DNA]</scope>
    <source>
        <strain evidence="9 10">KCTC 19124</strain>
    </source>
</reference>